<dbReference type="Pfam" id="PF00069">
    <property type="entry name" value="Pkinase"/>
    <property type="match status" value="1"/>
</dbReference>
<evidence type="ECO:0000313" key="9">
    <source>
        <dbReference type="Proteomes" id="UP000267003"/>
    </source>
</evidence>
<dbReference type="SMART" id="SM00220">
    <property type="entry name" value="S_TKc"/>
    <property type="match status" value="1"/>
</dbReference>
<keyword evidence="4 5" id="KW-0067">ATP-binding</keyword>
<keyword evidence="1" id="KW-0808">Transferase</keyword>
<dbReference type="InterPro" id="IPR000719">
    <property type="entry name" value="Prot_kinase_dom"/>
</dbReference>
<feature type="binding site" evidence="5">
    <location>
        <position position="47"/>
    </location>
    <ligand>
        <name>ATP</name>
        <dbReference type="ChEBI" id="CHEBI:30616"/>
    </ligand>
</feature>
<dbReference type="OrthoDB" id="9779954at2"/>
<evidence type="ECO:0000256" key="3">
    <source>
        <dbReference type="ARBA" id="ARBA00022777"/>
    </source>
</evidence>
<keyword evidence="2 5" id="KW-0547">Nucleotide-binding</keyword>
<dbReference type="EMBL" id="RAWK01000201">
    <property type="protein sequence ID" value="RKH58806.1"/>
    <property type="molecule type" value="Genomic_DNA"/>
</dbReference>
<dbReference type="Gene3D" id="1.10.510.10">
    <property type="entry name" value="Transferase(Phosphotransferase) domain 1"/>
    <property type="match status" value="2"/>
</dbReference>
<dbReference type="GO" id="GO:0005524">
    <property type="term" value="F:ATP binding"/>
    <property type="evidence" value="ECO:0007669"/>
    <property type="project" value="UniProtKB-UniRule"/>
</dbReference>
<proteinExistence type="predicted"/>
<protein>
    <recommendedName>
        <fullName evidence="7">Protein kinase domain-containing protein</fullName>
    </recommendedName>
</protein>
<dbReference type="SUPFAM" id="SSF56112">
    <property type="entry name" value="Protein kinase-like (PK-like)"/>
    <property type="match status" value="1"/>
</dbReference>
<dbReference type="Gene3D" id="3.30.200.20">
    <property type="entry name" value="Phosphorylase Kinase, domain 1"/>
    <property type="match status" value="1"/>
</dbReference>
<keyword evidence="3" id="KW-0418">Kinase</keyword>
<feature type="compositionally biased region" description="Basic and acidic residues" evidence="6">
    <location>
        <begin position="229"/>
        <end position="240"/>
    </location>
</feature>
<reference evidence="9" key="1">
    <citation type="submission" date="2018-09" db="EMBL/GenBank/DDBJ databases">
        <authorList>
            <person name="Livingstone P.G."/>
            <person name="Whitworth D.E."/>
        </authorList>
    </citation>
    <scope>NUCLEOTIDE SEQUENCE [LARGE SCALE GENOMIC DNA]</scope>
    <source>
        <strain evidence="9">AB050A</strain>
    </source>
</reference>
<evidence type="ECO:0000256" key="1">
    <source>
        <dbReference type="ARBA" id="ARBA00022679"/>
    </source>
</evidence>
<name>A0A3A8PQT5_9BACT</name>
<dbReference type="InterPro" id="IPR017441">
    <property type="entry name" value="Protein_kinase_ATP_BS"/>
</dbReference>
<evidence type="ECO:0000256" key="6">
    <source>
        <dbReference type="SAM" id="MobiDB-lite"/>
    </source>
</evidence>
<evidence type="ECO:0000313" key="8">
    <source>
        <dbReference type="EMBL" id="RKH58806.1"/>
    </source>
</evidence>
<dbReference type="CDD" id="cd14014">
    <property type="entry name" value="STKc_PknB_like"/>
    <property type="match status" value="1"/>
</dbReference>
<dbReference type="Pfam" id="PF03781">
    <property type="entry name" value="FGE-sulfatase"/>
    <property type="match status" value="1"/>
</dbReference>
<dbReference type="AlphaFoldDB" id="A0A3A8PQT5"/>
<dbReference type="PROSITE" id="PS00107">
    <property type="entry name" value="PROTEIN_KINASE_ATP"/>
    <property type="match status" value="1"/>
</dbReference>
<feature type="domain" description="Protein kinase" evidence="7">
    <location>
        <begin position="18"/>
        <end position="390"/>
    </location>
</feature>
<organism evidence="8 9">
    <name type="scientific">Corallococcus aberystwythensis</name>
    <dbReference type="NCBI Taxonomy" id="2316722"/>
    <lineage>
        <taxon>Bacteria</taxon>
        <taxon>Pseudomonadati</taxon>
        <taxon>Myxococcota</taxon>
        <taxon>Myxococcia</taxon>
        <taxon>Myxococcales</taxon>
        <taxon>Cystobacterineae</taxon>
        <taxon>Myxococcaceae</taxon>
        <taxon>Corallococcus</taxon>
    </lineage>
</organism>
<dbReference type="InterPro" id="IPR016187">
    <property type="entry name" value="CTDL_fold"/>
</dbReference>
<gene>
    <name evidence="8" type="ORF">D7W81_28395</name>
</gene>
<sequence>MRSEPLPVWQPPATFGEYRLLQPLGRGAMGEVYLAHDTVLDRLVAVKFIAGVAPDEVQRERFRTEARAIARVQHPNVVGIHRVGEVKDRPYLVSEFLRGDSLDRLARPVPWTRVLEIGIGLAKGLAAAHRQGVLHRDLKPANALLTEDGQVKLLDFGVAKLLDVAMAPVGPARLPEGPGAVPGEGAATVDVPAVEDARRTATVDVPRLEAAHCPHGDAAWRLPSPTGRPDTDHPANEPRAADLAIAGASQGTVSTDRSGADSSMRSVGLAQRTATSTPLPPERLIGPADLLSTGRIGTPLYMAPEVWRGEPATVRSDLFSLGVLLYELCGGPTPGPLAEAPRRPRTFEPLDVAVPGVDAAFAAILSRCLAHDPFARFESADALREALESIASRGAPPVIAPPRPRWLRVTRVLALPGLAVVILLGGDWWGDRSRRMDAEQALASAAPLLKEGRTLGARIEALRTEAFTAFDTDRSAEAEAAWAQALELGAKQARRYEDASTILEAARTRVGRGTNPALDQRVAEVLLQRILVAERDREAGVQTTLTQHLEELDTRAETSRKLTAPVRMELDSDPPGAVIQVESFQSQPGGPPRWSEPRAFDKTPMTSGLTLDPGSHRLTFTLPGRPPVRYPVLLTRGETFQAKVPIPERVPDGYVYVPPGRFLYGSGDDETIRRTVVRTRPLHRLTTGAFLIARHEVTYADWLTWLRELPASERAARRPRGTNYFGTIELRPATDGTWTFHLDHEGVTYQAREGEPLRYQDRALRAEQDWRRFPVSGISWEDARAYTAWLDDTGRLPHARLCSEREWERAARGADGRDYPHGPVLAPDDANFDATYGRKPRAFGPDAVGSHPASDSPFGVADLSGNVWEWLVTDTNGTPAYGGGSFYQDALTARALNHGDGEPRTRFPFIGMRVCASVP</sequence>
<dbReference type="InterPro" id="IPR011009">
    <property type="entry name" value="Kinase-like_dom_sf"/>
</dbReference>
<dbReference type="InterPro" id="IPR005532">
    <property type="entry name" value="SUMF_dom"/>
</dbReference>
<keyword evidence="9" id="KW-1185">Reference proteome</keyword>
<evidence type="ECO:0000256" key="5">
    <source>
        <dbReference type="PROSITE-ProRule" id="PRU10141"/>
    </source>
</evidence>
<dbReference type="Proteomes" id="UP000267003">
    <property type="component" value="Unassembled WGS sequence"/>
</dbReference>
<evidence type="ECO:0000259" key="7">
    <source>
        <dbReference type="PROSITE" id="PS50011"/>
    </source>
</evidence>
<dbReference type="PANTHER" id="PTHR43289:SF6">
    <property type="entry name" value="SERINE_THREONINE-PROTEIN KINASE NEKL-3"/>
    <property type="match status" value="1"/>
</dbReference>
<feature type="region of interest" description="Disordered" evidence="6">
    <location>
        <begin position="216"/>
        <end position="266"/>
    </location>
</feature>
<dbReference type="PROSITE" id="PS50011">
    <property type="entry name" value="PROTEIN_KINASE_DOM"/>
    <property type="match status" value="1"/>
</dbReference>
<evidence type="ECO:0000256" key="4">
    <source>
        <dbReference type="ARBA" id="ARBA00022840"/>
    </source>
</evidence>
<dbReference type="RefSeq" id="WP_120558532.1">
    <property type="nucleotide sequence ID" value="NZ_RAWK01000201.1"/>
</dbReference>
<dbReference type="PANTHER" id="PTHR43289">
    <property type="entry name" value="MITOGEN-ACTIVATED PROTEIN KINASE KINASE KINASE 20-RELATED"/>
    <property type="match status" value="1"/>
</dbReference>
<dbReference type="SUPFAM" id="SSF56436">
    <property type="entry name" value="C-type lectin-like"/>
    <property type="match status" value="1"/>
</dbReference>
<evidence type="ECO:0000256" key="2">
    <source>
        <dbReference type="ARBA" id="ARBA00022741"/>
    </source>
</evidence>
<comment type="caution">
    <text evidence="8">The sequence shown here is derived from an EMBL/GenBank/DDBJ whole genome shotgun (WGS) entry which is preliminary data.</text>
</comment>
<dbReference type="Gene3D" id="3.90.1580.10">
    <property type="entry name" value="paralog of FGE (formylglycine-generating enzyme)"/>
    <property type="match status" value="1"/>
</dbReference>
<feature type="compositionally biased region" description="Polar residues" evidence="6">
    <location>
        <begin position="249"/>
        <end position="265"/>
    </location>
</feature>
<accession>A0A3A8PQT5</accession>
<dbReference type="GO" id="GO:0004674">
    <property type="term" value="F:protein serine/threonine kinase activity"/>
    <property type="evidence" value="ECO:0007669"/>
    <property type="project" value="TreeGrafter"/>
</dbReference>
<dbReference type="InterPro" id="IPR042095">
    <property type="entry name" value="SUMF_sf"/>
</dbReference>